<evidence type="ECO:0000313" key="4">
    <source>
        <dbReference type="Proteomes" id="UP000800235"/>
    </source>
</evidence>
<accession>A0A9P4NWS3</accession>
<dbReference type="EMBL" id="MU007023">
    <property type="protein sequence ID" value="KAF2433052.1"/>
    <property type="molecule type" value="Genomic_DNA"/>
</dbReference>
<dbReference type="InterPro" id="IPR011045">
    <property type="entry name" value="N2O_reductase_N"/>
</dbReference>
<dbReference type="AlphaFoldDB" id="A0A9P4NWS3"/>
<dbReference type="InterPro" id="IPR015943">
    <property type="entry name" value="WD40/YVTN_repeat-like_dom_sf"/>
</dbReference>
<sequence length="401" mass="43438">MAKFPFSFAFTLLRLAAAATNLYVSSYDGNVTSLSLNIAGSDYNLSLISRYQQCGPSPSWLTWDRENRSLYCLDEGFTTPNGSITSYRADKSGKLTMIEHLNLTAPAAVAGVIFGNQSFRGYAIAHYTGQLSVMLLGNEPFSGPVQTINFTVDSAPGPNAARQATPHPHQAILDPTAEYILVPDLGQDIVRVFCWGPDVNNNTLIEHPPLEVQKGSGPRHAAFWSSGKNSTNSTGIYLLVVTELANTITSYEVNYPLNGGLGFSEVYSTNTFGSATIPNNTFAGEIAVSPDKRYVVVSNRGDQSFQIPAYRNATGREYSDSLATYAINDNGTLSFKQIWPAGGLFPRHFSFNKVGDLVAVALQHSERVVILERDVKSGLIGIAVADEHVSGNATCVVWDED</sequence>
<dbReference type="PANTHER" id="PTHR30344:SF1">
    <property type="entry name" value="6-PHOSPHOGLUCONOLACTONASE"/>
    <property type="match status" value="1"/>
</dbReference>
<reference evidence="3" key="1">
    <citation type="journal article" date="2020" name="Stud. Mycol.">
        <title>101 Dothideomycetes genomes: a test case for predicting lifestyles and emergence of pathogens.</title>
        <authorList>
            <person name="Haridas S."/>
            <person name="Albert R."/>
            <person name="Binder M."/>
            <person name="Bloem J."/>
            <person name="Labutti K."/>
            <person name="Salamov A."/>
            <person name="Andreopoulos B."/>
            <person name="Baker S."/>
            <person name="Barry K."/>
            <person name="Bills G."/>
            <person name="Bluhm B."/>
            <person name="Cannon C."/>
            <person name="Castanera R."/>
            <person name="Culley D."/>
            <person name="Daum C."/>
            <person name="Ezra D."/>
            <person name="Gonzalez J."/>
            <person name="Henrissat B."/>
            <person name="Kuo A."/>
            <person name="Liang C."/>
            <person name="Lipzen A."/>
            <person name="Lutzoni F."/>
            <person name="Magnuson J."/>
            <person name="Mondo S."/>
            <person name="Nolan M."/>
            <person name="Ohm R."/>
            <person name="Pangilinan J."/>
            <person name="Park H.-J."/>
            <person name="Ramirez L."/>
            <person name="Alfaro M."/>
            <person name="Sun H."/>
            <person name="Tritt A."/>
            <person name="Yoshinaga Y."/>
            <person name="Zwiers L.-H."/>
            <person name="Turgeon B."/>
            <person name="Goodwin S."/>
            <person name="Spatafora J."/>
            <person name="Crous P."/>
            <person name="Grigoriev I."/>
        </authorList>
    </citation>
    <scope>NUCLEOTIDE SEQUENCE</scope>
    <source>
        <strain evidence="3">CBS 130266</strain>
    </source>
</reference>
<evidence type="ECO:0000256" key="1">
    <source>
        <dbReference type="ARBA" id="ARBA00005564"/>
    </source>
</evidence>
<keyword evidence="4" id="KW-1185">Reference proteome</keyword>
<protein>
    <submittedName>
        <fullName evidence="3">Extracellular aldonolactonase</fullName>
    </submittedName>
</protein>
<dbReference type="InterPro" id="IPR019405">
    <property type="entry name" value="Lactonase_7-beta_prop"/>
</dbReference>
<dbReference type="OrthoDB" id="9972196at2759"/>
<evidence type="ECO:0000313" key="3">
    <source>
        <dbReference type="EMBL" id="KAF2433052.1"/>
    </source>
</evidence>
<organism evidence="3 4">
    <name type="scientific">Tothia fuscella</name>
    <dbReference type="NCBI Taxonomy" id="1048955"/>
    <lineage>
        <taxon>Eukaryota</taxon>
        <taxon>Fungi</taxon>
        <taxon>Dikarya</taxon>
        <taxon>Ascomycota</taxon>
        <taxon>Pezizomycotina</taxon>
        <taxon>Dothideomycetes</taxon>
        <taxon>Pleosporomycetidae</taxon>
        <taxon>Venturiales</taxon>
        <taxon>Cylindrosympodiaceae</taxon>
        <taxon>Tothia</taxon>
    </lineage>
</organism>
<dbReference type="Proteomes" id="UP000800235">
    <property type="component" value="Unassembled WGS sequence"/>
</dbReference>
<dbReference type="Pfam" id="PF10282">
    <property type="entry name" value="Lactonase"/>
    <property type="match status" value="1"/>
</dbReference>
<proteinExistence type="inferred from homology"/>
<comment type="similarity">
    <text evidence="1">Belongs to the cycloisomerase 2 family.</text>
</comment>
<comment type="caution">
    <text evidence="3">The sequence shown here is derived from an EMBL/GenBank/DDBJ whole genome shotgun (WGS) entry which is preliminary data.</text>
</comment>
<keyword evidence="2" id="KW-0732">Signal</keyword>
<dbReference type="GO" id="GO:0017057">
    <property type="term" value="F:6-phosphogluconolactonase activity"/>
    <property type="evidence" value="ECO:0007669"/>
    <property type="project" value="TreeGrafter"/>
</dbReference>
<name>A0A9P4NWS3_9PEZI</name>
<feature type="signal peptide" evidence="2">
    <location>
        <begin position="1"/>
        <end position="18"/>
    </location>
</feature>
<dbReference type="PANTHER" id="PTHR30344">
    <property type="entry name" value="6-PHOSPHOGLUCONOLACTONASE-RELATED"/>
    <property type="match status" value="1"/>
</dbReference>
<dbReference type="InterPro" id="IPR050282">
    <property type="entry name" value="Cycloisomerase_2"/>
</dbReference>
<dbReference type="Gene3D" id="2.130.10.10">
    <property type="entry name" value="YVTN repeat-like/Quinoprotein amine dehydrogenase"/>
    <property type="match status" value="1"/>
</dbReference>
<feature type="chain" id="PRO_5040126754" evidence="2">
    <location>
        <begin position="19"/>
        <end position="401"/>
    </location>
</feature>
<gene>
    <name evidence="3" type="ORF">EJ08DRAFT_647780</name>
</gene>
<evidence type="ECO:0000256" key="2">
    <source>
        <dbReference type="SAM" id="SignalP"/>
    </source>
</evidence>
<dbReference type="SUPFAM" id="SSF50974">
    <property type="entry name" value="Nitrous oxide reductase, N-terminal domain"/>
    <property type="match status" value="1"/>
</dbReference>